<feature type="compositionally biased region" description="Low complexity" evidence="1">
    <location>
        <begin position="160"/>
        <end position="192"/>
    </location>
</feature>
<dbReference type="STRING" id="1108045.GORHZ_055_00650"/>
<dbReference type="OrthoDB" id="4377138at2"/>
<reference evidence="3 4" key="1">
    <citation type="submission" date="2012-08" db="EMBL/GenBank/DDBJ databases">
        <title>Whole genome shotgun sequence of Gordonia rhizosphera NBRC 16068.</title>
        <authorList>
            <person name="Takarada H."/>
            <person name="Isaki S."/>
            <person name="Hosoyama A."/>
            <person name="Tsuchikane K."/>
            <person name="Katsumata H."/>
            <person name="Baba S."/>
            <person name="Ohji S."/>
            <person name="Yamazaki S."/>
            <person name="Fujita N."/>
        </authorList>
    </citation>
    <scope>NUCLEOTIDE SEQUENCE [LARGE SCALE GENOMIC DNA]</scope>
    <source>
        <strain evidence="3 4">NBRC 16068</strain>
    </source>
</reference>
<comment type="caution">
    <text evidence="3">The sequence shown here is derived from an EMBL/GenBank/DDBJ whole genome shotgun (WGS) entry which is preliminary data.</text>
</comment>
<dbReference type="eggNOG" id="ENOG5030DQ8">
    <property type="taxonomic scope" value="Bacteria"/>
</dbReference>
<keyword evidence="2" id="KW-0732">Signal</keyword>
<gene>
    <name evidence="3" type="ORF">GORHZ_055_00650</name>
</gene>
<keyword evidence="4" id="KW-1185">Reference proteome</keyword>
<feature type="signal peptide" evidence="2">
    <location>
        <begin position="1"/>
        <end position="18"/>
    </location>
</feature>
<name>K6W6G8_9ACTN</name>
<sequence>MRKLTVTVAATAVIAAGAGITAALVDPSPTAAAPNHPSTPCGDFDGFGPEPDCSYRTEGTLLTVTVRNRGVSEVPVVCTLGLPNDESPDESVTLGPQERGELSTRAFYYGWQSFAVDCQSDTSRAKEVSRRVVFLAMFSMEATTSSSPTRYVPSWPRPTPRTSNPTPTSPSATKPTTATDTTDLTTTTTPVP</sequence>
<evidence type="ECO:0000256" key="1">
    <source>
        <dbReference type="SAM" id="MobiDB-lite"/>
    </source>
</evidence>
<accession>K6W6G8</accession>
<evidence type="ECO:0000313" key="3">
    <source>
        <dbReference type="EMBL" id="GAB89281.1"/>
    </source>
</evidence>
<protein>
    <submittedName>
        <fullName evidence="3">Uncharacterized protein</fullName>
    </submittedName>
</protein>
<evidence type="ECO:0000256" key="2">
    <source>
        <dbReference type="SAM" id="SignalP"/>
    </source>
</evidence>
<dbReference type="EMBL" id="BAHC01000055">
    <property type="protein sequence ID" value="GAB89281.1"/>
    <property type="molecule type" value="Genomic_DNA"/>
</dbReference>
<organism evidence="3 4">
    <name type="scientific">Gordonia rhizosphera NBRC 16068</name>
    <dbReference type="NCBI Taxonomy" id="1108045"/>
    <lineage>
        <taxon>Bacteria</taxon>
        <taxon>Bacillati</taxon>
        <taxon>Actinomycetota</taxon>
        <taxon>Actinomycetes</taxon>
        <taxon>Mycobacteriales</taxon>
        <taxon>Gordoniaceae</taxon>
        <taxon>Gordonia</taxon>
    </lineage>
</organism>
<dbReference type="Proteomes" id="UP000008363">
    <property type="component" value="Unassembled WGS sequence"/>
</dbReference>
<proteinExistence type="predicted"/>
<feature type="region of interest" description="Disordered" evidence="1">
    <location>
        <begin position="145"/>
        <end position="192"/>
    </location>
</feature>
<dbReference type="RefSeq" id="WP_006331280.1">
    <property type="nucleotide sequence ID" value="NZ_BAHC01000055.1"/>
</dbReference>
<dbReference type="AlphaFoldDB" id="K6W6G8"/>
<evidence type="ECO:0000313" key="4">
    <source>
        <dbReference type="Proteomes" id="UP000008363"/>
    </source>
</evidence>
<feature type="chain" id="PRO_5039009301" evidence="2">
    <location>
        <begin position="19"/>
        <end position="192"/>
    </location>
</feature>